<reference evidence="1 2" key="1">
    <citation type="journal article" date="2018" name="Nat. Genet.">
        <title>The Rosa genome provides new insights in the design of modern roses.</title>
        <authorList>
            <person name="Bendahmane M."/>
        </authorList>
    </citation>
    <scope>NUCLEOTIDE SEQUENCE [LARGE SCALE GENOMIC DNA]</scope>
    <source>
        <strain evidence="2">cv. Old Blush</strain>
    </source>
</reference>
<comment type="caution">
    <text evidence="1">The sequence shown here is derived from an EMBL/GenBank/DDBJ whole genome shotgun (WGS) entry which is preliminary data.</text>
</comment>
<dbReference type="Gramene" id="PRQ22414">
    <property type="protein sequence ID" value="PRQ22414"/>
    <property type="gene ID" value="RchiOBHm_Chr6g0250031"/>
</dbReference>
<protein>
    <submittedName>
        <fullName evidence="1">Uncharacterized protein</fullName>
    </submittedName>
</protein>
<evidence type="ECO:0000313" key="2">
    <source>
        <dbReference type="Proteomes" id="UP000238479"/>
    </source>
</evidence>
<evidence type="ECO:0000313" key="1">
    <source>
        <dbReference type="EMBL" id="PRQ22414.1"/>
    </source>
</evidence>
<proteinExistence type="predicted"/>
<sequence>MALMHVIGTSSQQLIDHGHQMMDETDQAIDRAQRFFIRLSTEDYDFECFWGFLQYMQVLSSDF</sequence>
<dbReference type="AlphaFoldDB" id="A0A2P6PKF3"/>
<organism evidence="1 2">
    <name type="scientific">Rosa chinensis</name>
    <name type="common">China rose</name>
    <dbReference type="NCBI Taxonomy" id="74649"/>
    <lineage>
        <taxon>Eukaryota</taxon>
        <taxon>Viridiplantae</taxon>
        <taxon>Streptophyta</taxon>
        <taxon>Embryophyta</taxon>
        <taxon>Tracheophyta</taxon>
        <taxon>Spermatophyta</taxon>
        <taxon>Magnoliopsida</taxon>
        <taxon>eudicotyledons</taxon>
        <taxon>Gunneridae</taxon>
        <taxon>Pentapetalae</taxon>
        <taxon>rosids</taxon>
        <taxon>fabids</taxon>
        <taxon>Rosales</taxon>
        <taxon>Rosaceae</taxon>
        <taxon>Rosoideae</taxon>
        <taxon>Rosoideae incertae sedis</taxon>
        <taxon>Rosa</taxon>
    </lineage>
</organism>
<dbReference type="EMBL" id="PDCK01000044">
    <property type="protein sequence ID" value="PRQ22414.1"/>
    <property type="molecule type" value="Genomic_DNA"/>
</dbReference>
<keyword evidence="2" id="KW-1185">Reference proteome</keyword>
<name>A0A2P6PKF3_ROSCH</name>
<dbReference type="Proteomes" id="UP000238479">
    <property type="component" value="Chromosome 6"/>
</dbReference>
<gene>
    <name evidence="1" type="ORF">RchiOBHm_Chr6g0250031</name>
</gene>
<accession>A0A2P6PKF3</accession>